<keyword evidence="3" id="KW-1185">Reference proteome</keyword>
<evidence type="ECO:0000313" key="3">
    <source>
        <dbReference type="Proteomes" id="UP000694845"/>
    </source>
</evidence>
<dbReference type="GO" id="GO:0051896">
    <property type="term" value="P:regulation of phosphatidylinositol 3-kinase/protein kinase B signal transduction"/>
    <property type="evidence" value="ECO:0007669"/>
    <property type="project" value="InterPro"/>
</dbReference>
<feature type="coiled-coil region" evidence="1">
    <location>
        <begin position="277"/>
        <end position="329"/>
    </location>
</feature>
<dbReference type="PANTHER" id="PTHR31838:SF1">
    <property type="entry name" value="CENTROSOMAL PROTEIN OF 55 KDA"/>
    <property type="match status" value="1"/>
</dbReference>
<gene>
    <name evidence="4" type="primary">LOC110973797</name>
</gene>
<dbReference type="PANTHER" id="PTHR31838">
    <property type="entry name" value="CENTROSOMAL PROTEIN OF 55 KDA"/>
    <property type="match status" value="1"/>
</dbReference>
<feature type="region of interest" description="Disordered" evidence="2">
    <location>
        <begin position="1"/>
        <end position="20"/>
    </location>
</feature>
<dbReference type="RefSeq" id="XP_022080592.1">
    <property type="nucleotide sequence ID" value="XM_022224900.1"/>
</dbReference>
<protein>
    <submittedName>
        <fullName evidence="4">TNFAIP3-interacting protein 2-like isoform X1</fullName>
    </submittedName>
</protein>
<feature type="compositionally biased region" description="Basic residues" evidence="2">
    <location>
        <begin position="46"/>
        <end position="60"/>
    </location>
</feature>
<sequence>MGDTAPVQFAHRPRPPSCGANYMYAEAQAWTKEHNSTNPTSTSHACNHHPHSTSGRHLKWRRGDGTEHQQGDQGRCTPTSPGPGRGSSRGSPVDATGGDWPFTGVAKGVASAKDEGANQTGHQGDGLLADDNCENAKKIQGQEDRASELQTEVVERHLNPVPVKNILKIVSHAGRLQKHSSSSMNLSDSGNCCSCKSELKELYQENGNLRLRVKAIETITDILEKSKKELETEKNRNSKLDIAVRNLQSRLYQVGCDTSVDLAENEIFIPGHDRAFVNSLISENGKLLKELKELKKSGDIGTKVESEVVECLKNQLLEANEQLSASLTKTKELETLLQSSDDDAKTAKIVHLEDACQRRNKDLQECSEMCRVLNAETKRLQEDLSASQNQLGKVSQELNTWKEKAQNLESKVLDVSMQKMAVQKESNLSLADRLKIAEGQVEQLDKENSRLTDQLREVIGMNTRWQRYNEQREVHVLKLTKTNQHQQSKITVLEQQKRDLEQSINGLNVMLQKLKDEQRKNTDAAILALEHQVAQREDRISELVEELSALKMYIQGGENESGLPQRAEDKERIQLLEQQAKTYKDDFEQERRDRERLQSNVDILRHRLHSTSRKLAALEQENTYTTPNVGLKTGSAPVYQPPRGLVARGIARPRYTSDEDTYLTSNVEIDGQDEPDGQGSNTEPLQCPRCAQEFSVANHCSFMTHVGICLDQ</sequence>
<dbReference type="OrthoDB" id="6066489at2759"/>
<accession>A0A8B7XKC2</accession>
<dbReference type="AlphaFoldDB" id="A0A8B7XKC2"/>
<organism evidence="3 4">
    <name type="scientific">Acanthaster planci</name>
    <name type="common">Crown-of-thorns starfish</name>
    <dbReference type="NCBI Taxonomy" id="133434"/>
    <lineage>
        <taxon>Eukaryota</taxon>
        <taxon>Metazoa</taxon>
        <taxon>Echinodermata</taxon>
        <taxon>Eleutherozoa</taxon>
        <taxon>Asterozoa</taxon>
        <taxon>Asteroidea</taxon>
        <taxon>Valvatacea</taxon>
        <taxon>Valvatida</taxon>
        <taxon>Acanthasteridae</taxon>
        <taxon>Acanthaster</taxon>
    </lineage>
</organism>
<keyword evidence="1" id="KW-0175">Coiled coil</keyword>
<feature type="coiled-coil region" evidence="1">
    <location>
        <begin position="216"/>
        <end position="250"/>
    </location>
</feature>
<dbReference type="KEGG" id="aplc:110973797"/>
<name>A0A8B7XKC2_ACAPL</name>
<evidence type="ECO:0000256" key="1">
    <source>
        <dbReference type="SAM" id="Coils"/>
    </source>
</evidence>
<dbReference type="GO" id="GO:0000281">
    <property type="term" value="P:mitotic cytokinesis"/>
    <property type="evidence" value="ECO:0007669"/>
    <property type="project" value="InterPro"/>
</dbReference>
<proteinExistence type="predicted"/>
<dbReference type="Proteomes" id="UP000694845">
    <property type="component" value="Unplaced"/>
</dbReference>
<dbReference type="Gene3D" id="1.20.5.990">
    <property type="entry name" value="Nemo cc2-lz domain - 1d5 darpin complex"/>
    <property type="match status" value="1"/>
</dbReference>
<evidence type="ECO:0000256" key="2">
    <source>
        <dbReference type="SAM" id="MobiDB-lite"/>
    </source>
</evidence>
<feature type="region of interest" description="Disordered" evidence="2">
    <location>
        <begin position="33"/>
        <end position="105"/>
    </location>
</feature>
<evidence type="ECO:0000313" key="4">
    <source>
        <dbReference type="RefSeq" id="XP_022080592.1"/>
    </source>
</evidence>
<feature type="compositionally biased region" description="Basic and acidic residues" evidence="2">
    <location>
        <begin position="61"/>
        <end position="70"/>
    </location>
</feature>
<feature type="compositionally biased region" description="Polar residues" evidence="2">
    <location>
        <begin position="36"/>
        <end position="45"/>
    </location>
</feature>
<dbReference type="InterPro" id="IPR038926">
    <property type="entry name" value="CEP55"/>
</dbReference>
<dbReference type="GeneID" id="110973797"/>
<reference evidence="4" key="1">
    <citation type="submission" date="2025-08" db="UniProtKB">
        <authorList>
            <consortium name="RefSeq"/>
        </authorList>
    </citation>
    <scope>IDENTIFICATION</scope>
</reference>
<feature type="coiled-coil region" evidence="1">
    <location>
        <begin position="363"/>
        <end position="621"/>
    </location>
</feature>